<dbReference type="KEGG" id="nps:KRR39_20580"/>
<evidence type="ECO:0000259" key="1">
    <source>
        <dbReference type="Pfam" id="PF11706"/>
    </source>
</evidence>
<proteinExistence type="predicted"/>
<dbReference type="Proteomes" id="UP000683575">
    <property type="component" value="Chromosome"/>
</dbReference>
<dbReference type="PANTHER" id="PTHR35525:SF3">
    <property type="entry name" value="BLL6575 PROTEIN"/>
    <property type="match status" value="1"/>
</dbReference>
<evidence type="ECO:0000313" key="2">
    <source>
        <dbReference type="EMBL" id="QWZ07760.1"/>
    </source>
</evidence>
<accession>A0A975XZT8</accession>
<dbReference type="InterPro" id="IPR010852">
    <property type="entry name" value="ABATE"/>
</dbReference>
<organism evidence="2 3">
    <name type="scientific">Nocardioides panacis</name>
    <dbReference type="NCBI Taxonomy" id="2849501"/>
    <lineage>
        <taxon>Bacteria</taxon>
        <taxon>Bacillati</taxon>
        <taxon>Actinomycetota</taxon>
        <taxon>Actinomycetes</taxon>
        <taxon>Propionibacteriales</taxon>
        <taxon>Nocardioidaceae</taxon>
        <taxon>Nocardioides</taxon>
    </lineage>
</organism>
<protein>
    <submittedName>
        <fullName evidence="2">CGNR zinc finger domain-containing protein</fullName>
    </submittedName>
</protein>
<dbReference type="AlphaFoldDB" id="A0A975XZT8"/>
<sequence>MTGQMTFDSHVLNLVDVAARLVNHLTPGESGGVATETPVGAARRRAVATALGGEGRRAPRVSDAEADALVAFSADLREVFSSMARGDDRGAVRLLNTLMLDAGARPQLDRLPDGDGWHVHFHGADDSLATGWAAGCATGLALAIGSDLAGRLGGCAAERCDRVFVDTSRNATRRFCSTACQNRTKAAAFRARRRD</sequence>
<dbReference type="EMBL" id="CP077062">
    <property type="protein sequence ID" value="QWZ07760.1"/>
    <property type="molecule type" value="Genomic_DNA"/>
</dbReference>
<dbReference type="InterPro" id="IPR021005">
    <property type="entry name" value="Znf_CGNR"/>
</dbReference>
<dbReference type="Pfam" id="PF11706">
    <property type="entry name" value="zf-CGNR"/>
    <property type="match status" value="1"/>
</dbReference>
<feature type="domain" description="Zinc finger CGNR" evidence="1">
    <location>
        <begin position="151"/>
        <end position="193"/>
    </location>
</feature>
<dbReference type="PANTHER" id="PTHR35525">
    <property type="entry name" value="BLL6575 PROTEIN"/>
    <property type="match status" value="1"/>
</dbReference>
<name>A0A975XZT8_9ACTN</name>
<keyword evidence="3" id="KW-1185">Reference proteome</keyword>
<evidence type="ECO:0000313" key="3">
    <source>
        <dbReference type="Proteomes" id="UP000683575"/>
    </source>
</evidence>
<gene>
    <name evidence="2" type="ORF">KRR39_20580</name>
</gene>
<reference evidence="2" key="1">
    <citation type="submission" date="2021-06" db="EMBL/GenBank/DDBJ databases">
        <title>Complete genome sequence of Nocardioides sp. G188.</title>
        <authorList>
            <person name="Im W.-T."/>
        </authorList>
    </citation>
    <scope>NUCLEOTIDE SEQUENCE</scope>
    <source>
        <strain evidence="2">G188</strain>
    </source>
</reference>